<sequence>MIIGGCMTLRGERASQTRSKQPHSRQLIYDQVLTLIRHCYGELPTVVIKATGFPTGHLL</sequence>
<dbReference type="Proteomes" id="UP000095283">
    <property type="component" value="Unplaced"/>
</dbReference>
<accession>A0A1I7WER6</accession>
<evidence type="ECO:0000313" key="2">
    <source>
        <dbReference type="WBParaSite" id="Hba_03451"/>
    </source>
</evidence>
<dbReference type="WBParaSite" id="Hba_03451">
    <property type="protein sequence ID" value="Hba_03451"/>
    <property type="gene ID" value="Hba_03451"/>
</dbReference>
<evidence type="ECO:0000313" key="1">
    <source>
        <dbReference type="Proteomes" id="UP000095283"/>
    </source>
</evidence>
<reference evidence="2" key="1">
    <citation type="submission" date="2016-11" db="UniProtKB">
        <authorList>
            <consortium name="WormBaseParasite"/>
        </authorList>
    </citation>
    <scope>IDENTIFICATION</scope>
</reference>
<organism evidence="1 2">
    <name type="scientific">Heterorhabditis bacteriophora</name>
    <name type="common">Entomopathogenic nematode worm</name>
    <dbReference type="NCBI Taxonomy" id="37862"/>
    <lineage>
        <taxon>Eukaryota</taxon>
        <taxon>Metazoa</taxon>
        <taxon>Ecdysozoa</taxon>
        <taxon>Nematoda</taxon>
        <taxon>Chromadorea</taxon>
        <taxon>Rhabditida</taxon>
        <taxon>Rhabditina</taxon>
        <taxon>Rhabditomorpha</taxon>
        <taxon>Strongyloidea</taxon>
        <taxon>Heterorhabditidae</taxon>
        <taxon>Heterorhabditis</taxon>
    </lineage>
</organism>
<protein>
    <submittedName>
        <fullName evidence="2">Uncharacterized protein</fullName>
    </submittedName>
</protein>
<dbReference type="AlphaFoldDB" id="A0A1I7WER6"/>
<name>A0A1I7WER6_HETBA</name>
<keyword evidence="1" id="KW-1185">Reference proteome</keyword>
<proteinExistence type="predicted"/>